<evidence type="ECO:0000256" key="1">
    <source>
        <dbReference type="SAM" id="Coils"/>
    </source>
</evidence>
<accession>A0A1M2V4F7</accession>
<evidence type="ECO:0000313" key="4">
    <source>
        <dbReference type="Proteomes" id="UP000184267"/>
    </source>
</evidence>
<dbReference type="OMA" id="DGMIRID"/>
<evidence type="ECO:0000313" key="3">
    <source>
        <dbReference type="EMBL" id="OJT02407.1"/>
    </source>
</evidence>
<protein>
    <submittedName>
        <fullName evidence="3">Uncharacterized protein</fullName>
    </submittedName>
</protein>
<dbReference type="OrthoDB" id="2737592at2759"/>
<keyword evidence="1" id="KW-0175">Coiled coil</keyword>
<proteinExistence type="predicted"/>
<feature type="region of interest" description="Disordered" evidence="2">
    <location>
        <begin position="157"/>
        <end position="186"/>
    </location>
</feature>
<keyword evidence="4" id="KW-1185">Reference proteome</keyword>
<dbReference type="AlphaFoldDB" id="A0A1M2V4F7"/>
<gene>
    <name evidence="3" type="ORF">TRAPUB_7060</name>
</gene>
<name>A0A1M2V4F7_TRAPU</name>
<sequence length="319" mass="35912">MVRIDAFTRRKDSDQWTALSSDYQRILEQTRRSSTKLVAAIKVYLSLQKDVTSDETDAMIAELDSLKTSVADYSFDQRSSLEDLVARAGHLKYEIQQAVDARRTAVSHKMEEADDTVASCKKQLKDLHAQHVATSRGVVKESESGLLSYIPDIFRGSAPDRADSSTQTDEQSTRRKTRRQRTLDAQEQVSAYVSDSRTLEEQIQRAEATLADAQARYAKKQASLRLFERAGWEATRNAMHTIIVHLTKRTEHMSALVSLRKQLLLEIGAYKQAFEAVKTYPTSTRQAVLKQMQERVASTASAWNGVAAQLANEYAKGYN</sequence>
<evidence type="ECO:0000256" key="2">
    <source>
        <dbReference type="SAM" id="MobiDB-lite"/>
    </source>
</evidence>
<dbReference type="EMBL" id="MNAD01001671">
    <property type="protein sequence ID" value="OJT02407.1"/>
    <property type="molecule type" value="Genomic_DNA"/>
</dbReference>
<feature type="coiled-coil region" evidence="1">
    <location>
        <begin position="196"/>
        <end position="230"/>
    </location>
</feature>
<comment type="caution">
    <text evidence="3">The sequence shown here is derived from an EMBL/GenBank/DDBJ whole genome shotgun (WGS) entry which is preliminary data.</text>
</comment>
<reference evidence="3 4" key="1">
    <citation type="submission" date="2016-10" db="EMBL/GenBank/DDBJ databases">
        <title>Genome sequence of the basidiomycete white-rot fungus Trametes pubescens.</title>
        <authorList>
            <person name="Makela M.R."/>
            <person name="Granchi Z."/>
            <person name="Peng M."/>
            <person name="De Vries R.P."/>
            <person name="Grigoriev I."/>
            <person name="Riley R."/>
            <person name="Hilden K."/>
        </authorList>
    </citation>
    <scope>NUCLEOTIDE SEQUENCE [LARGE SCALE GENOMIC DNA]</scope>
    <source>
        <strain evidence="3 4">FBCC735</strain>
    </source>
</reference>
<organism evidence="3 4">
    <name type="scientific">Trametes pubescens</name>
    <name type="common">White-rot fungus</name>
    <dbReference type="NCBI Taxonomy" id="154538"/>
    <lineage>
        <taxon>Eukaryota</taxon>
        <taxon>Fungi</taxon>
        <taxon>Dikarya</taxon>
        <taxon>Basidiomycota</taxon>
        <taxon>Agaricomycotina</taxon>
        <taxon>Agaricomycetes</taxon>
        <taxon>Polyporales</taxon>
        <taxon>Polyporaceae</taxon>
        <taxon>Trametes</taxon>
    </lineage>
</organism>
<dbReference type="Proteomes" id="UP000184267">
    <property type="component" value="Unassembled WGS sequence"/>
</dbReference>